<gene>
    <name evidence="3" type="ORF">J1836_005405</name>
    <name evidence="2" type="ORF">J1836_07425</name>
</gene>
<accession>A0A8B0SSB3</accession>
<reference evidence="3" key="2">
    <citation type="submission" date="2021-04" db="EMBL/GenBank/DDBJ databases">
        <title>Complete Genome and methylome analysis of Thiothrix fructosivorans ATCC 49748.</title>
        <authorList>
            <person name="Fomenkov A."/>
            <person name="Sun L."/>
            <person name="Vincze T."/>
            <person name="Grabovich M.Y."/>
            <person name="Roberts R.J."/>
        </authorList>
    </citation>
    <scope>NUCLEOTIDE SEQUENCE</scope>
    <source>
        <strain evidence="3">ATCC 49748</strain>
    </source>
</reference>
<dbReference type="EMBL" id="JAFMPM010000006">
    <property type="protein sequence ID" value="MBO0612754.1"/>
    <property type="molecule type" value="Genomic_DNA"/>
</dbReference>
<evidence type="ECO:0000313" key="3">
    <source>
        <dbReference type="EMBL" id="QTX11782.1"/>
    </source>
</evidence>
<dbReference type="AlphaFoldDB" id="A0A8B0SSB3"/>
<dbReference type="Proteomes" id="UP000664466">
    <property type="component" value="Unassembled WGS sequence"/>
</dbReference>
<feature type="region of interest" description="Disordered" evidence="1">
    <location>
        <begin position="32"/>
        <end position="67"/>
    </location>
</feature>
<reference evidence="2 4" key="1">
    <citation type="submission" date="2021-03" db="EMBL/GenBank/DDBJ databases">
        <title>Draft genome and methylome analysis of Thiotrix fructosivoruns ATCC 49748.</title>
        <authorList>
            <person name="Fomenkov A."/>
            <person name="Grabovich M.Y."/>
            <person name="Roberts R.J."/>
        </authorList>
    </citation>
    <scope>NUCLEOTIDE SEQUENCE [LARGE SCALE GENOMIC DNA]</scope>
    <source>
        <strain evidence="2 4">ATCC 49748</strain>
    </source>
</reference>
<evidence type="ECO:0000256" key="1">
    <source>
        <dbReference type="SAM" id="MobiDB-lite"/>
    </source>
</evidence>
<keyword evidence="4" id="KW-1185">Reference proteome</keyword>
<sequence length="486" mass="53840">MNSYKLGFSLIASIVILTVYWNSKPTAPIAASAMPSRHNQPNNPASTAVTTGIQTTTPPPPAPATRLPTDHVNTAALDTLLDELATTMQELHHLQQQLSNMITADSSLASDELMTQTYQPRIDALSQQFDTQLRKAESLAKNRTHTFVWQQVLLLGLEESTSNMALSMISGALDNALFEEMLLTLNNSAISGSARANLAYMILLPPETTYSDPNQPSSTTLLRRATPRQQRILQFLEEHFAQEADPDVLNAYLNTYQTMSHDQYGLVSALQLQQQLEMVRAVLPLEQYFNYRLQQIQLTDANADLTGLLRDMSSTPMSTAQRQSLLSALSNTVVNTTETNPLPQQHQQLLLQYLTSSLTQPTLQDRYNLYEYGNQAYAIEVLKHGTQAVDTYYQRVVDSTNPTEQIALLLGASMGGDLLLKKLKQNVALRQQVEKQLKQAKLSAETQAILQEGLQMLYGEPMVTPDAASPEPEPEPMPDSEPPAAQ</sequence>
<protein>
    <submittedName>
        <fullName evidence="3">Uncharacterized protein</fullName>
    </submittedName>
</protein>
<organism evidence="3">
    <name type="scientific">Thiothrix fructosivorans</name>
    <dbReference type="NCBI Taxonomy" id="111770"/>
    <lineage>
        <taxon>Bacteria</taxon>
        <taxon>Pseudomonadati</taxon>
        <taxon>Pseudomonadota</taxon>
        <taxon>Gammaproteobacteria</taxon>
        <taxon>Thiotrichales</taxon>
        <taxon>Thiotrichaceae</taxon>
        <taxon>Thiothrix</taxon>
    </lineage>
</organism>
<name>A0A8B0SSB3_9GAMM</name>
<dbReference type="RefSeq" id="WP_207250437.1">
    <property type="nucleotide sequence ID" value="NZ_JAFMPM010000006.1"/>
</dbReference>
<feature type="compositionally biased region" description="Low complexity" evidence="1">
    <location>
        <begin position="45"/>
        <end position="56"/>
    </location>
</feature>
<evidence type="ECO:0000313" key="4">
    <source>
        <dbReference type="Proteomes" id="UP000664466"/>
    </source>
</evidence>
<proteinExistence type="predicted"/>
<feature type="region of interest" description="Disordered" evidence="1">
    <location>
        <begin position="460"/>
        <end position="486"/>
    </location>
</feature>
<dbReference type="EMBL" id="CP072748">
    <property type="protein sequence ID" value="QTX11782.1"/>
    <property type="molecule type" value="Genomic_DNA"/>
</dbReference>
<evidence type="ECO:0000313" key="2">
    <source>
        <dbReference type="EMBL" id="MBO0612754.1"/>
    </source>
</evidence>